<dbReference type="Gene3D" id="2.40.50.1020">
    <property type="entry name" value="LytTr DNA-binding domain"/>
    <property type="match status" value="1"/>
</dbReference>
<dbReference type="InterPro" id="IPR046947">
    <property type="entry name" value="LytR-like"/>
</dbReference>
<dbReference type="GO" id="GO:0003677">
    <property type="term" value="F:DNA binding"/>
    <property type="evidence" value="ECO:0007669"/>
    <property type="project" value="UniProtKB-KW"/>
</dbReference>
<dbReference type="SMART" id="SM00850">
    <property type="entry name" value="LytTR"/>
    <property type="match status" value="1"/>
</dbReference>
<dbReference type="RefSeq" id="WP_278058487.1">
    <property type="nucleotide sequence ID" value="NZ_CP121247.1"/>
</dbReference>
<gene>
    <name evidence="6" type="ORF">J2S49_001016</name>
</gene>
<dbReference type="InterPro" id="IPR007492">
    <property type="entry name" value="LytTR_DNA-bd_dom"/>
</dbReference>
<proteinExistence type="predicted"/>
<keyword evidence="4" id="KW-0804">Transcription</keyword>
<feature type="domain" description="HTH LytTR-type" evidence="5">
    <location>
        <begin position="42"/>
        <end position="146"/>
    </location>
</feature>
<keyword evidence="7" id="KW-1185">Reference proteome</keyword>
<organism evidence="6 7">
    <name type="scientific">Arcanobacterium wilhelmae</name>
    <dbReference type="NCBI Taxonomy" id="1803177"/>
    <lineage>
        <taxon>Bacteria</taxon>
        <taxon>Bacillati</taxon>
        <taxon>Actinomycetota</taxon>
        <taxon>Actinomycetes</taxon>
        <taxon>Actinomycetales</taxon>
        <taxon>Actinomycetaceae</taxon>
        <taxon>Arcanobacterium</taxon>
    </lineage>
</organism>
<name>A0ABT9NBS5_9ACTO</name>
<evidence type="ECO:0000256" key="4">
    <source>
        <dbReference type="ARBA" id="ARBA00023163"/>
    </source>
</evidence>
<evidence type="ECO:0000313" key="6">
    <source>
        <dbReference type="EMBL" id="MDP9800940.1"/>
    </source>
</evidence>
<dbReference type="PANTHER" id="PTHR37299:SF2">
    <property type="entry name" value="HTH LYTTR-TYPE DOMAIN-CONTAINING PROTEIN"/>
    <property type="match status" value="1"/>
</dbReference>
<keyword evidence="3 6" id="KW-0238">DNA-binding</keyword>
<sequence>MKLTVTIDPTTPETEVSVRAPELTAEVRAIQTLAGKGQLRRIVGTRGTDAVVLDLAEILAFSTKDRTVVAHTSRGEWRVKTRIGELAEQLPTAEFVQISQSEIVSLRAISHLDLSATGTISVQLRDGSRYFVARRALKSFRAALGL</sequence>
<dbReference type="EMBL" id="JAUSQW010000001">
    <property type="protein sequence ID" value="MDP9800940.1"/>
    <property type="molecule type" value="Genomic_DNA"/>
</dbReference>
<dbReference type="PANTHER" id="PTHR37299">
    <property type="entry name" value="TRANSCRIPTIONAL REGULATOR-RELATED"/>
    <property type="match status" value="1"/>
</dbReference>
<evidence type="ECO:0000256" key="1">
    <source>
        <dbReference type="ARBA" id="ARBA00022490"/>
    </source>
</evidence>
<dbReference type="Proteomes" id="UP001235966">
    <property type="component" value="Unassembled WGS sequence"/>
</dbReference>
<evidence type="ECO:0000256" key="3">
    <source>
        <dbReference type="ARBA" id="ARBA00023125"/>
    </source>
</evidence>
<evidence type="ECO:0000313" key="7">
    <source>
        <dbReference type="Proteomes" id="UP001235966"/>
    </source>
</evidence>
<keyword evidence="2" id="KW-0805">Transcription regulation</keyword>
<comment type="caution">
    <text evidence="6">The sequence shown here is derived from an EMBL/GenBank/DDBJ whole genome shotgun (WGS) entry which is preliminary data.</text>
</comment>
<reference evidence="6 7" key="1">
    <citation type="submission" date="2023-07" db="EMBL/GenBank/DDBJ databases">
        <title>Sequencing the genomes of 1000 actinobacteria strains.</title>
        <authorList>
            <person name="Klenk H.-P."/>
        </authorList>
    </citation>
    <scope>NUCLEOTIDE SEQUENCE [LARGE SCALE GENOMIC DNA]</scope>
    <source>
        <strain evidence="6 7">DSM 102162</strain>
    </source>
</reference>
<evidence type="ECO:0000256" key="2">
    <source>
        <dbReference type="ARBA" id="ARBA00023015"/>
    </source>
</evidence>
<dbReference type="Pfam" id="PF04397">
    <property type="entry name" value="LytTR"/>
    <property type="match status" value="1"/>
</dbReference>
<protein>
    <submittedName>
        <fullName evidence="6">DNA-binding LytR/AlgR family response regulator</fullName>
    </submittedName>
</protein>
<dbReference type="PROSITE" id="PS50930">
    <property type="entry name" value="HTH_LYTTR"/>
    <property type="match status" value="1"/>
</dbReference>
<evidence type="ECO:0000259" key="5">
    <source>
        <dbReference type="PROSITE" id="PS50930"/>
    </source>
</evidence>
<keyword evidence="1" id="KW-0963">Cytoplasm</keyword>
<accession>A0ABT9NBS5</accession>